<keyword evidence="2" id="KW-1185">Reference proteome</keyword>
<dbReference type="STRING" id="642780.SAMN04488570_0110"/>
<accession>A0A1H1L9T4</accession>
<gene>
    <name evidence="1" type="ORF">SAMN04488570_0110</name>
</gene>
<evidence type="ECO:0000313" key="1">
    <source>
        <dbReference type="EMBL" id="SDR71100.1"/>
    </source>
</evidence>
<sequence length="60" mass="6141">MTFRLACGDVLPGCPASFENDDRSALLGDVASHAGEAHGLTEITPEVLAAVEAGIERTSA</sequence>
<dbReference type="Pfam" id="PF06348">
    <property type="entry name" value="DUF1059"/>
    <property type="match status" value="1"/>
</dbReference>
<dbReference type="InterPro" id="IPR009409">
    <property type="entry name" value="DUF1059"/>
</dbReference>
<proteinExistence type="predicted"/>
<dbReference type="EMBL" id="LT629757">
    <property type="protein sequence ID" value="SDR71100.1"/>
    <property type="molecule type" value="Genomic_DNA"/>
</dbReference>
<protein>
    <submittedName>
        <fullName evidence="1">Predicted small metal-binding protein</fullName>
    </submittedName>
</protein>
<dbReference type="RefSeq" id="WP_091725069.1">
    <property type="nucleotide sequence ID" value="NZ_LT629757.1"/>
</dbReference>
<dbReference type="OrthoDB" id="3213531at2"/>
<name>A0A1H1L9T4_9ACTN</name>
<dbReference type="Proteomes" id="UP000198859">
    <property type="component" value="Chromosome I"/>
</dbReference>
<evidence type="ECO:0000313" key="2">
    <source>
        <dbReference type="Proteomes" id="UP000198859"/>
    </source>
</evidence>
<reference evidence="2" key="1">
    <citation type="submission" date="2016-10" db="EMBL/GenBank/DDBJ databases">
        <authorList>
            <person name="Varghese N."/>
            <person name="Submissions S."/>
        </authorList>
    </citation>
    <scope>NUCLEOTIDE SEQUENCE [LARGE SCALE GENOMIC DNA]</scope>
    <source>
        <strain evidence="2">DSM 22127</strain>
    </source>
</reference>
<organism evidence="1 2">
    <name type="scientific">Nocardioides scoriae</name>
    <dbReference type="NCBI Taxonomy" id="642780"/>
    <lineage>
        <taxon>Bacteria</taxon>
        <taxon>Bacillati</taxon>
        <taxon>Actinomycetota</taxon>
        <taxon>Actinomycetes</taxon>
        <taxon>Propionibacteriales</taxon>
        <taxon>Nocardioidaceae</taxon>
        <taxon>Nocardioides</taxon>
    </lineage>
</organism>
<dbReference type="AlphaFoldDB" id="A0A1H1L9T4"/>